<dbReference type="EMBL" id="CAMKVN010009288">
    <property type="protein sequence ID" value="CAI2193249.1"/>
    <property type="molecule type" value="Genomic_DNA"/>
</dbReference>
<dbReference type="Proteomes" id="UP001153678">
    <property type="component" value="Unassembled WGS sequence"/>
</dbReference>
<gene>
    <name evidence="1" type="ORF">FWILDA_LOCUS15979</name>
</gene>
<name>A0A9W4WXL8_9GLOM</name>
<protein>
    <submittedName>
        <fullName evidence="1">14858_t:CDS:1</fullName>
    </submittedName>
</protein>
<comment type="caution">
    <text evidence="1">The sequence shown here is derived from an EMBL/GenBank/DDBJ whole genome shotgun (WGS) entry which is preliminary data.</text>
</comment>
<dbReference type="AlphaFoldDB" id="A0A9W4WXL8"/>
<proteinExistence type="predicted"/>
<feature type="non-terminal residue" evidence="1">
    <location>
        <position position="1"/>
    </location>
</feature>
<reference evidence="1" key="1">
    <citation type="submission" date="2022-08" db="EMBL/GenBank/DDBJ databases">
        <authorList>
            <person name="Kallberg Y."/>
            <person name="Tangrot J."/>
            <person name="Rosling A."/>
        </authorList>
    </citation>
    <scope>NUCLEOTIDE SEQUENCE</scope>
    <source>
        <strain evidence="1">Wild A</strain>
    </source>
</reference>
<organism evidence="1 2">
    <name type="scientific">Funneliformis geosporum</name>
    <dbReference type="NCBI Taxonomy" id="1117311"/>
    <lineage>
        <taxon>Eukaryota</taxon>
        <taxon>Fungi</taxon>
        <taxon>Fungi incertae sedis</taxon>
        <taxon>Mucoromycota</taxon>
        <taxon>Glomeromycotina</taxon>
        <taxon>Glomeromycetes</taxon>
        <taxon>Glomerales</taxon>
        <taxon>Glomeraceae</taxon>
        <taxon>Funneliformis</taxon>
    </lineage>
</organism>
<evidence type="ECO:0000313" key="2">
    <source>
        <dbReference type="Proteomes" id="UP001153678"/>
    </source>
</evidence>
<accession>A0A9W4WXL8</accession>
<sequence length="87" mass="10388">RNYAEYEKSSEFDLLSPEENMRIKKAIYYFSLQISKWVLLLGLIVRETYTNDKSFTDLGEFAKKFLNNELFMIFIDEDNYMSTSSRS</sequence>
<evidence type="ECO:0000313" key="1">
    <source>
        <dbReference type="EMBL" id="CAI2193249.1"/>
    </source>
</evidence>
<keyword evidence="2" id="KW-1185">Reference proteome</keyword>